<accession>A0A2J7PWY6</accession>
<gene>
    <name evidence="3" type="ORF">B7P43_G11825</name>
</gene>
<feature type="region of interest" description="Disordered" evidence="1">
    <location>
        <begin position="106"/>
        <end position="167"/>
    </location>
</feature>
<dbReference type="InParanoid" id="A0A2J7PWY6"/>
<keyword evidence="4" id="KW-1185">Reference proteome</keyword>
<feature type="signal peptide" evidence="2">
    <location>
        <begin position="1"/>
        <end position="33"/>
    </location>
</feature>
<dbReference type="AlphaFoldDB" id="A0A2J7PWY6"/>
<organism evidence="3 4">
    <name type="scientific">Cryptotermes secundus</name>
    <dbReference type="NCBI Taxonomy" id="105785"/>
    <lineage>
        <taxon>Eukaryota</taxon>
        <taxon>Metazoa</taxon>
        <taxon>Ecdysozoa</taxon>
        <taxon>Arthropoda</taxon>
        <taxon>Hexapoda</taxon>
        <taxon>Insecta</taxon>
        <taxon>Pterygota</taxon>
        <taxon>Neoptera</taxon>
        <taxon>Polyneoptera</taxon>
        <taxon>Dictyoptera</taxon>
        <taxon>Blattodea</taxon>
        <taxon>Blattoidea</taxon>
        <taxon>Termitoidae</taxon>
        <taxon>Kalotermitidae</taxon>
        <taxon>Cryptotermitinae</taxon>
        <taxon>Cryptotermes</taxon>
    </lineage>
</organism>
<evidence type="ECO:0000256" key="1">
    <source>
        <dbReference type="SAM" id="MobiDB-lite"/>
    </source>
</evidence>
<dbReference type="Proteomes" id="UP000235965">
    <property type="component" value="Unassembled WGS sequence"/>
</dbReference>
<evidence type="ECO:0000256" key="2">
    <source>
        <dbReference type="SAM" id="SignalP"/>
    </source>
</evidence>
<comment type="caution">
    <text evidence="3">The sequence shown here is derived from an EMBL/GenBank/DDBJ whole genome shotgun (WGS) entry which is preliminary data.</text>
</comment>
<sequence length="200" mass="21688">MSCLSAPTRASVLGVAARVTVLLLVFGLAECAAGSCLSYGHSCWGAHGKRSGNVPATEEVPEDGAEAMAAIAAPEDTRWFLSKLVRRAEPSGRSKMWQRFGGLSLPSVGDRRHKETQWKNSPSEEDPDNAGESETVVRSRTVESSEDGPSGILVPASGEYPVQDSQDGEVVLMADEQAMRRMPQNLRVYKIMNRQGRKLE</sequence>
<evidence type="ECO:0000313" key="3">
    <source>
        <dbReference type="EMBL" id="PNF20848.1"/>
    </source>
</evidence>
<feature type="chain" id="PRO_5014329717" evidence="2">
    <location>
        <begin position="34"/>
        <end position="200"/>
    </location>
</feature>
<protein>
    <submittedName>
        <fullName evidence="3">Uncharacterized protein</fullName>
    </submittedName>
</protein>
<reference evidence="3 4" key="1">
    <citation type="submission" date="2017-12" db="EMBL/GenBank/DDBJ databases">
        <title>Hemimetabolous genomes reveal molecular basis of termite eusociality.</title>
        <authorList>
            <person name="Harrison M.C."/>
            <person name="Jongepier E."/>
            <person name="Robertson H.M."/>
            <person name="Arning N."/>
            <person name="Bitard-Feildel T."/>
            <person name="Chao H."/>
            <person name="Childers C.P."/>
            <person name="Dinh H."/>
            <person name="Doddapaneni H."/>
            <person name="Dugan S."/>
            <person name="Gowin J."/>
            <person name="Greiner C."/>
            <person name="Han Y."/>
            <person name="Hu H."/>
            <person name="Hughes D.S.T."/>
            <person name="Huylmans A.-K."/>
            <person name="Kemena C."/>
            <person name="Kremer L.P.M."/>
            <person name="Lee S.L."/>
            <person name="Lopez-Ezquerra A."/>
            <person name="Mallet L."/>
            <person name="Monroy-Kuhn J.M."/>
            <person name="Moser A."/>
            <person name="Murali S.C."/>
            <person name="Muzny D.M."/>
            <person name="Otani S."/>
            <person name="Piulachs M.-D."/>
            <person name="Poelchau M."/>
            <person name="Qu J."/>
            <person name="Schaub F."/>
            <person name="Wada-Katsumata A."/>
            <person name="Worley K.C."/>
            <person name="Xie Q."/>
            <person name="Ylla G."/>
            <person name="Poulsen M."/>
            <person name="Gibbs R.A."/>
            <person name="Schal C."/>
            <person name="Richards S."/>
            <person name="Belles X."/>
            <person name="Korb J."/>
            <person name="Bornberg-Bauer E."/>
        </authorList>
    </citation>
    <scope>NUCLEOTIDE SEQUENCE [LARGE SCALE GENOMIC DNA]</scope>
    <source>
        <tissue evidence="3">Whole body</tissue>
    </source>
</reference>
<dbReference type="EMBL" id="NEVH01020866">
    <property type="protein sequence ID" value="PNF20848.1"/>
    <property type="molecule type" value="Genomic_DNA"/>
</dbReference>
<name>A0A2J7PWY6_9NEOP</name>
<keyword evidence="2" id="KW-0732">Signal</keyword>
<evidence type="ECO:0000313" key="4">
    <source>
        <dbReference type="Proteomes" id="UP000235965"/>
    </source>
</evidence>
<dbReference type="OrthoDB" id="8192527at2759"/>
<proteinExistence type="predicted"/>